<keyword evidence="13" id="KW-0175">Coiled coil</keyword>
<accession>A0A178ZJ16</accession>
<evidence type="ECO:0000256" key="12">
    <source>
        <dbReference type="PIRSR" id="PIRSR602401-1"/>
    </source>
</evidence>
<dbReference type="InterPro" id="IPR036396">
    <property type="entry name" value="Cyt_P450_sf"/>
</dbReference>
<evidence type="ECO:0000256" key="4">
    <source>
        <dbReference type="ARBA" id="ARBA00022617"/>
    </source>
</evidence>
<evidence type="ECO:0000256" key="5">
    <source>
        <dbReference type="ARBA" id="ARBA00022692"/>
    </source>
</evidence>
<evidence type="ECO:0000256" key="9">
    <source>
        <dbReference type="ARBA" id="ARBA00023004"/>
    </source>
</evidence>
<dbReference type="GO" id="GO:0005506">
    <property type="term" value="F:iron ion binding"/>
    <property type="evidence" value="ECO:0007669"/>
    <property type="project" value="InterPro"/>
</dbReference>
<keyword evidence="11 14" id="KW-0472">Membrane</keyword>
<dbReference type="GeneID" id="30008958"/>
<proteinExistence type="inferred from homology"/>
<protein>
    <recommendedName>
        <fullName evidence="17">Cytochrome P450</fullName>
    </recommendedName>
</protein>
<dbReference type="PRINTS" id="PR00463">
    <property type="entry name" value="EP450I"/>
</dbReference>
<dbReference type="EMBL" id="LVYI01000004">
    <property type="protein sequence ID" value="OAP59788.1"/>
    <property type="molecule type" value="Genomic_DNA"/>
</dbReference>
<evidence type="ECO:0000256" key="13">
    <source>
        <dbReference type="SAM" id="Coils"/>
    </source>
</evidence>
<evidence type="ECO:0000256" key="3">
    <source>
        <dbReference type="ARBA" id="ARBA00010617"/>
    </source>
</evidence>
<evidence type="ECO:0008006" key="17">
    <source>
        <dbReference type="Google" id="ProtNLM"/>
    </source>
</evidence>
<dbReference type="GO" id="GO:0020037">
    <property type="term" value="F:heme binding"/>
    <property type="evidence" value="ECO:0007669"/>
    <property type="project" value="InterPro"/>
</dbReference>
<evidence type="ECO:0000313" key="16">
    <source>
        <dbReference type="Proteomes" id="UP000078343"/>
    </source>
</evidence>
<dbReference type="InterPro" id="IPR050121">
    <property type="entry name" value="Cytochrome_P450_monoxygenase"/>
</dbReference>
<comment type="caution">
    <text evidence="15">The sequence shown here is derived from an EMBL/GenBank/DDBJ whole genome shotgun (WGS) entry which is preliminary data.</text>
</comment>
<comment type="similarity">
    <text evidence="3">Belongs to the cytochrome P450 family.</text>
</comment>
<dbReference type="STRING" id="1367422.A0A178ZJ16"/>
<dbReference type="FunFam" id="1.10.630.10:FF:000063">
    <property type="entry name" value="Cytochrome P450 monooxygenase"/>
    <property type="match status" value="1"/>
</dbReference>
<evidence type="ECO:0000256" key="8">
    <source>
        <dbReference type="ARBA" id="ARBA00023002"/>
    </source>
</evidence>
<dbReference type="PANTHER" id="PTHR24305:SF187">
    <property type="entry name" value="P450, PUTATIVE (EUROFUNG)-RELATED"/>
    <property type="match status" value="1"/>
</dbReference>
<dbReference type="OrthoDB" id="6692864at2759"/>
<sequence>MILLASPQIIAGAGAVLGVVSHLAYFIHGEHHHQAFRYFVAFLTFPVAATAAQLLVLGVPTVVGAVRQTALFYTAYLTGLYASVFLYRAFFHRLHAFPGPFGAKISKLWHVWKVAPTIDNYKHLTRMHAQYGTFVRTGPNEVSTIHPDAIEVLYGASSKCTKGAGYEGNSDLTSMHSTRSRRHHDLRRKAWARGFTQNSLREYEPRVERYTQSLIEQIRAFSGQPINAAQWFNYYSFDVMGDLAFAKDFDMLKNGQKHWAIEILNAGQRGIGVFGPVPWLFIIISSIPQITKEFRKFIQFCEDMMEERMKMKVDRPDISSWILQSPPMTGTRYSERAWLTGDSRLIIVAGSDTTAATLTHLFYHLAKDQSQLELLREEVQSLEGDLQASKLLTLKHLNGAINEALRLHPPVPSGVGRLTPPEGITIGGTYIPGNVNVLAPSYPLFRSPECYEYPDEFIPERWYSKPELLKRSDAFAPFLIGPYSCIGKQLALMEIRSVTAQILLNFDVTFGPGEDGTTLLEKTLDTFTMELAPLNLCFVPRKQEVVEA</sequence>
<dbReference type="PRINTS" id="PR00385">
    <property type="entry name" value="P450"/>
</dbReference>
<feature type="coiled-coil region" evidence="13">
    <location>
        <begin position="365"/>
        <end position="392"/>
    </location>
</feature>
<feature type="binding site" description="axial binding residue" evidence="12">
    <location>
        <position position="485"/>
    </location>
    <ligand>
        <name>heme</name>
        <dbReference type="ChEBI" id="CHEBI:30413"/>
    </ligand>
    <ligandPart>
        <name>Fe</name>
        <dbReference type="ChEBI" id="CHEBI:18248"/>
    </ligandPart>
</feature>
<evidence type="ECO:0000256" key="10">
    <source>
        <dbReference type="ARBA" id="ARBA00023033"/>
    </source>
</evidence>
<keyword evidence="7 14" id="KW-1133">Transmembrane helix</keyword>
<dbReference type="InterPro" id="IPR001128">
    <property type="entry name" value="Cyt_P450"/>
</dbReference>
<dbReference type="AlphaFoldDB" id="A0A178ZJ16"/>
<dbReference type="Pfam" id="PF00067">
    <property type="entry name" value="p450"/>
    <property type="match status" value="1"/>
</dbReference>
<dbReference type="GO" id="GO:0016020">
    <property type="term" value="C:membrane"/>
    <property type="evidence" value="ECO:0007669"/>
    <property type="project" value="UniProtKB-SubCell"/>
</dbReference>
<evidence type="ECO:0000256" key="14">
    <source>
        <dbReference type="SAM" id="Phobius"/>
    </source>
</evidence>
<keyword evidence="16" id="KW-1185">Reference proteome</keyword>
<evidence type="ECO:0000313" key="15">
    <source>
        <dbReference type="EMBL" id="OAP59788.1"/>
    </source>
</evidence>
<dbReference type="CDD" id="cd11061">
    <property type="entry name" value="CYP67-like"/>
    <property type="match status" value="1"/>
</dbReference>
<evidence type="ECO:0000256" key="7">
    <source>
        <dbReference type="ARBA" id="ARBA00022989"/>
    </source>
</evidence>
<keyword evidence="5 14" id="KW-0812">Transmembrane</keyword>
<gene>
    <name evidence="15" type="ORF">AYL99_04790</name>
</gene>
<feature type="transmembrane region" description="Helical" evidence="14">
    <location>
        <begin position="70"/>
        <end position="90"/>
    </location>
</feature>
<dbReference type="SUPFAM" id="SSF48264">
    <property type="entry name" value="Cytochrome P450"/>
    <property type="match status" value="1"/>
</dbReference>
<dbReference type="GO" id="GO:0016705">
    <property type="term" value="F:oxidoreductase activity, acting on paired donors, with incorporation or reduction of molecular oxygen"/>
    <property type="evidence" value="ECO:0007669"/>
    <property type="project" value="InterPro"/>
</dbReference>
<comment type="subcellular location">
    <subcellularLocation>
        <location evidence="2">Membrane</location>
    </subcellularLocation>
</comment>
<feature type="transmembrane region" description="Helical" evidence="14">
    <location>
        <begin position="6"/>
        <end position="26"/>
    </location>
</feature>
<reference evidence="15 16" key="1">
    <citation type="submission" date="2016-04" db="EMBL/GenBank/DDBJ databases">
        <title>Draft genome of Fonsecaea erecta CBS 125763.</title>
        <authorList>
            <person name="Weiss V.A."/>
            <person name="Vicente V.A."/>
            <person name="Raittz R.T."/>
            <person name="Moreno L.F."/>
            <person name="De Souza E.M."/>
            <person name="Pedrosa F.O."/>
            <person name="Steffens M.B."/>
            <person name="Faoro H."/>
            <person name="Tadra-Sfeir M.Z."/>
            <person name="Najafzadeh M.J."/>
            <person name="Felipe M.S."/>
            <person name="Teixeira M."/>
            <person name="Sun J."/>
            <person name="Xi L."/>
            <person name="Gomes R."/>
            <person name="De Azevedo C.M."/>
            <person name="Salgado C.G."/>
            <person name="Da Silva M.B."/>
            <person name="Nascimento M.F."/>
            <person name="Queiroz-Telles F."/>
            <person name="Attili D.S."/>
            <person name="Gorbushina A."/>
        </authorList>
    </citation>
    <scope>NUCLEOTIDE SEQUENCE [LARGE SCALE GENOMIC DNA]</scope>
    <source>
        <strain evidence="15 16">CBS 125763</strain>
    </source>
</reference>
<keyword evidence="8" id="KW-0560">Oxidoreductase</keyword>
<dbReference type="Proteomes" id="UP000078343">
    <property type="component" value="Unassembled WGS sequence"/>
</dbReference>
<feature type="transmembrane region" description="Helical" evidence="14">
    <location>
        <begin position="38"/>
        <end position="58"/>
    </location>
</feature>
<dbReference type="Gene3D" id="1.10.630.10">
    <property type="entry name" value="Cytochrome P450"/>
    <property type="match status" value="1"/>
</dbReference>
<organism evidence="15 16">
    <name type="scientific">Fonsecaea erecta</name>
    <dbReference type="NCBI Taxonomy" id="1367422"/>
    <lineage>
        <taxon>Eukaryota</taxon>
        <taxon>Fungi</taxon>
        <taxon>Dikarya</taxon>
        <taxon>Ascomycota</taxon>
        <taxon>Pezizomycotina</taxon>
        <taxon>Eurotiomycetes</taxon>
        <taxon>Chaetothyriomycetidae</taxon>
        <taxon>Chaetothyriales</taxon>
        <taxon>Herpotrichiellaceae</taxon>
        <taxon>Fonsecaea</taxon>
    </lineage>
</organism>
<keyword evidence="6 12" id="KW-0479">Metal-binding</keyword>
<evidence type="ECO:0000256" key="11">
    <source>
        <dbReference type="ARBA" id="ARBA00023136"/>
    </source>
</evidence>
<evidence type="ECO:0000256" key="2">
    <source>
        <dbReference type="ARBA" id="ARBA00004370"/>
    </source>
</evidence>
<dbReference type="GO" id="GO:1902181">
    <property type="term" value="P:verruculogen biosynthetic process"/>
    <property type="evidence" value="ECO:0007669"/>
    <property type="project" value="UniProtKB-ARBA"/>
</dbReference>
<keyword evidence="10" id="KW-0503">Monooxygenase</keyword>
<dbReference type="InterPro" id="IPR002401">
    <property type="entry name" value="Cyt_P450_E_grp-I"/>
</dbReference>
<name>A0A178ZJ16_9EURO</name>
<dbReference type="PANTHER" id="PTHR24305">
    <property type="entry name" value="CYTOCHROME P450"/>
    <property type="match status" value="1"/>
</dbReference>
<dbReference type="RefSeq" id="XP_018693155.1">
    <property type="nucleotide sequence ID" value="XM_018836302.1"/>
</dbReference>
<keyword evidence="9 12" id="KW-0408">Iron</keyword>
<comment type="cofactor">
    <cofactor evidence="1 12">
        <name>heme</name>
        <dbReference type="ChEBI" id="CHEBI:30413"/>
    </cofactor>
</comment>
<evidence type="ECO:0000256" key="1">
    <source>
        <dbReference type="ARBA" id="ARBA00001971"/>
    </source>
</evidence>
<keyword evidence="4 12" id="KW-0349">Heme</keyword>
<dbReference type="GO" id="GO:0004497">
    <property type="term" value="F:monooxygenase activity"/>
    <property type="evidence" value="ECO:0007669"/>
    <property type="project" value="UniProtKB-KW"/>
</dbReference>
<evidence type="ECO:0000256" key="6">
    <source>
        <dbReference type="ARBA" id="ARBA00022723"/>
    </source>
</evidence>